<evidence type="ECO:0000313" key="1">
    <source>
        <dbReference type="EMBL" id="EHG28446.1"/>
    </source>
</evidence>
<accession>A0AA87FG97</accession>
<dbReference type="InterPro" id="IPR047907">
    <property type="entry name" value="CD1375-like"/>
</dbReference>
<dbReference type="Proteomes" id="UP000004393">
    <property type="component" value="Unassembled WGS sequence"/>
</dbReference>
<dbReference type="RefSeq" id="WP_005472076.1">
    <property type="nucleotide sequence ID" value="NZ_JH376940.1"/>
</dbReference>
<comment type="caution">
    <text evidence="1">The sequence shown here is derived from an EMBL/GenBank/DDBJ whole genome shotgun (WGS) entry which is preliminary data.</text>
</comment>
<name>A0AA87FG97_9ENTE</name>
<keyword evidence="2" id="KW-1185">Reference proteome</keyword>
<dbReference type="NCBIfam" id="NF040910">
    <property type="entry name" value="CD1375_fam"/>
    <property type="match status" value="1"/>
</dbReference>
<reference evidence="1 2" key="1">
    <citation type="submission" date="2011-10" db="EMBL/GenBank/DDBJ databases">
        <title>The Genome Sequence of Enterococcus saccharolyticus 30_1.</title>
        <authorList>
            <consortium name="The Broad Institute Genome Sequencing Platform"/>
            <person name="Earl A."/>
            <person name="Ward D."/>
            <person name="Feldgarden M."/>
            <person name="Gevers D."/>
            <person name="Daigneault M."/>
            <person name="Strauss J."/>
            <person name="Allen-Vercoe E."/>
            <person name="Young S.K."/>
            <person name="Zeng Q."/>
            <person name="Gargeya S."/>
            <person name="Fitzgerald M."/>
            <person name="Haas B."/>
            <person name="Abouelleil A."/>
            <person name="Alvarado L."/>
            <person name="Arachchi H.M."/>
            <person name="Berlin A."/>
            <person name="Brown A."/>
            <person name="Chapman S.B."/>
            <person name="Chen Z."/>
            <person name="Dunbar C."/>
            <person name="Freedman E."/>
            <person name="Gearin G."/>
            <person name="Gellesch M."/>
            <person name="Goldberg J."/>
            <person name="Griggs A."/>
            <person name="Gujja S."/>
            <person name="Heiman D."/>
            <person name="Howarth C."/>
            <person name="Larson L."/>
            <person name="Lui A."/>
            <person name="MacDonald P.J.P."/>
            <person name="Montmayeur A."/>
            <person name="Murphy C."/>
            <person name="Neiman D."/>
            <person name="Pearson M."/>
            <person name="Priest M."/>
            <person name="Roberts A."/>
            <person name="Saif S."/>
            <person name="Shea T."/>
            <person name="Shenoy N."/>
            <person name="Sisk P."/>
            <person name="Stolte C."/>
            <person name="Sykes S."/>
            <person name="Wortman J."/>
            <person name="Nusbaum C."/>
            <person name="Birren B."/>
        </authorList>
    </citation>
    <scope>NUCLEOTIDE SEQUENCE [LARGE SCALE GENOMIC DNA]</scope>
    <source>
        <strain evidence="1 2">30_1</strain>
    </source>
</reference>
<protein>
    <submittedName>
        <fullName evidence="1">Uncharacterized protein</fullName>
    </submittedName>
</protein>
<sequence length="46" mass="5190">MNYSALEMLYATHVIEGKRTIESVPDILREDVAKIVDEAKKPEGTK</sequence>
<organism evidence="1 2">
    <name type="scientific">Enterococcus saccharolyticus 30_1</name>
    <dbReference type="NCBI Taxonomy" id="742813"/>
    <lineage>
        <taxon>Bacteria</taxon>
        <taxon>Bacillati</taxon>
        <taxon>Bacillota</taxon>
        <taxon>Bacilli</taxon>
        <taxon>Lactobacillales</taxon>
        <taxon>Enterococcaceae</taxon>
        <taxon>Enterococcus</taxon>
    </lineage>
</organism>
<proteinExistence type="predicted"/>
<gene>
    <name evidence="1" type="ORF">HMPREF9478_01847</name>
</gene>
<evidence type="ECO:0000313" key="2">
    <source>
        <dbReference type="Proteomes" id="UP000004393"/>
    </source>
</evidence>
<dbReference type="EMBL" id="ADLY01000037">
    <property type="protein sequence ID" value="EHG28446.1"/>
    <property type="molecule type" value="Genomic_DNA"/>
</dbReference>
<dbReference type="AlphaFoldDB" id="A0AA87FG97"/>